<reference evidence="2" key="2">
    <citation type="journal article" date="2020" name="Nat. Commun.">
        <title>Large-scale genome sequencing of mycorrhizal fungi provides insights into the early evolution of symbiotic traits.</title>
        <authorList>
            <person name="Miyauchi S."/>
            <person name="Kiss E."/>
            <person name="Kuo A."/>
            <person name="Drula E."/>
            <person name="Kohler A."/>
            <person name="Sanchez-Garcia M."/>
            <person name="Morin E."/>
            <person name="Andreopoulos B."/>
            <person name="Barry K.W."/>
            <person name="Bonito G."/>
            <person name="Buee M."/>
            <person name="Carver A."/>
            <person name="Chen C."/>
            <person name="Cichocki N."/>
            <person name="Clum A."/>
            <person name="Culley D."/>
            <person name="Crous P.W."/>
            <person name="Fauchery L."/>
            <person name="Girlanda M."/>
            <person name="Hayes R.D."/>
            <person name="Keri Z."/>
            <person name="LaButti K."/>
            <person name="Lipzen A."/>
            <person name="Lombard V."/>
            <person name="Magnuson J."/>
            <person name="Maillard F."/>
            <person name="Murat C."/>
            <person name="Nolan M."/>
            <person name="Ohm R.A."/>
            <person name="Pangilinan J."/>
            <person name="Pereira M.F."/>
            <person name="Perotto S."/>
            <person name="Peter M."/>
            <person name="Pfister S."/>
            <person name="Riley R."/>
            <person name="Sitrit Y."/>
            <person name="Stielow J.B."/>
            <person name="Szollosi G."/>
            <person name="Zifcakova L."/>
            <person name="Stursova M."/>
            <person name="Spatafora J.W."/>
            <person name="Tedersoo L."/>
            <person name="Vaario L.M."/>
            <person name="Yamada A."/>
            <person name="Yan M."/>
            <person name="Wang P."/>
            <person name="Xu J."/>
            <person name="Bruns T."/>
            <person name="Baldrian P."/>
            <person name="Vilgalys R."/>
            <person name="Dunand C."/>
            <person name="Henrissat B."/>
            <person name="Grigoriev I.V."/>
            <person name="Hibbett D."/>
            <person name="Nagy L.G."/>
            <person name="Martin F.M."/>
        </authorList>
    </citation>
    <scope>NUCLEOTIDE SEQUENCE</scope>
    <source>
        <strain evidence="2">Prilba</strain>
    </source>
</reference>
<reference evidence="2" key="1">
    <citation type="submission" date="2019-10" db="EMBL/GenBank/DDBJ databases">
        <authorList>
            <consortium name="DOE Joint Genome Institute"/>
            <person name="Kuo A."/>
            <person name="Miyauchi S."/>
            <person name="Kiss E."/>
            <person name="Drula E."/>
            <person name="Kohler A."/>
            <person name="Sanchez-Garcia M."/>
            <person name="Andreopoulos B."/>
            <person name="Barry K.W."/>
            <person name="Bonito G."/>
            <person name="Buee M."/>
            <person name="Carver A."/>
            <person name="Chen C."/>
            <person name="Cichocki N."/>
            <person name="Clum A."/>
            <person name="Culley D."/>
            <person name="Crous P.W."/>
            <person name="Fauchery L."/>
            <person name="Girlanda M."/>
            <person name="Hayes R."/>
            <person name="Keri Z."/>
            <person name="LaButti K."/>
            <person name="Lipzen A."/>
            <person name="Lombard V."/>
            <person name="Magnuson J."/>
            <person name="Maillard F."/>
            <person name="Morin E."/>
            <person name="Murat C."/>
            <person name="Nolan M."/>
            <person name="Ohm R."/>
            <person name="Pangilinan J."/>
            <person name="Pereira M."/>
            <person name="Perotto S."/>
            <person name="Peter M."/>
            <person name="Riley R."/>
            <person name="Sitrit Y."/>
            <person name="Stielow B."/>
            <person name="Szollosi G."/>
            <person name="Zifcakova L."/>
            <person name="Stursova M."/>
            <person name="Spatafora J.W."/>
            <person name="Tedersoo L."/>
            <person name="Vaario L.-M."/>
            <person name="Yamada A."/>
            <person name="Yan M."/>
            <person name="Wang P."/>
            <person name="Xu J."/>
            <person name="Bruns T."/>
            <person name="Baldrian P."/>
            <person name="Vilgalys R."/>
            <person name="Henrissat B."/>
            <person name="Grigoriev I.V."/>
            <person name="Hibbett D."/>
            <person name="Nagy L.G."/>
            <person name="Martin F.M."/>
        </authorList>
    </citation>
    <scope>NUCLEOTIDE SEQUENCE</scope>
    <source>
        <strain evidence="2">Prilba</strain>
    </source>
</reference>
<dbReference type="Proteomes" id="UP000759537">
    <property type="component" value="Unassembled WGS sequence"/>
</dbReference>
<feature type="compositionally biased region" description="Low complexity" evidence="1">
    <location>
        <begin position="7"/>
        <end position="20"/>
    </location>
</feature>
<gene>
    <name evidence="2" type="ORF">DFH94DRAFT_770701</name>
</gene>
<evidence type="ECO:0000256" key="1">
    <source>
        <dbReference type="SAM" id="MobiDB-lite"/>
    </source>
</evidence>
<protein>
    <submittedName>
        <fullName evidence="2">Uncharacterized protein</fullName>
    </submittedName>
</protein>
<organism evidence="2 3">
    <name type="scientific">Russula ochroleuca</name>
    <dbReference type="NCBI Taxonomy" id="152965"/>
    <lineage>
        <taxon>Eukaryota</taxon>
        <taxon>Fungi</taxon>
        <taxon>Dikarya</taxon>
        <taxon>Basidiomycota</taxon>
        <taxon>Agaricomycotina</taxon>
        <taxon>Agaricomycetes</taxon>
        <taxon>Russulales</taxon>
        <taxon>Russulaceae</taxon>
        <taxon>Russula</taxon>
    </lineage>
</organism>
<evidence type="ECO:0000313" key="2">
    <source>
        <dbReference type="EMBL" id="KAF8471008.1"/>
    </source>
</evidence>
<feature type="region of interest" description="Disordered" evidence="1">
    <location>
        <begin position="1"/>
        <end position="31"/>
    </location>
</feature>
<keyword evidence="3" id="KW-1185">Reference proteome</keyword>
<evidence type="ECO:0000313" key="3">
    <source>
        <dbReference type="Proteomes" id="UP000759537"/>
    </source>
</evidence>
<feature type="compositionally biased region" description="Polar residues" evidence="1">
    <location>
        <begin position="315"/>
        <end position="330"/>
    </location>
</feature>
<feature type="region of interest" description="Disordered" evidence="1">
    <location>
        <begin position="312"/>
        <end position="361"/>
    </location>
</feature>
<dbReference type="EMBL" id="WHVB01000024">
    <property type="protein sequence ID" value="KAF8471008.1"/>
    <property type="molecule type" value="Genomic_DNA"/>
</dbReference>
<accession>A0A9P5JXV1</accession>
<dbReference type="OrthoDB" id="3224061at2759"/>
<name>A0A9P5JXV1_9AGAM</name>
<sequence length="361" mass="40186">MDPRLTPEPSSHSHYSAPSPNYNEQDYSASRSQAEALLGNIQGNGLEEGLNIGELSSLHPSSHLSPLYGSEYPSVLYHVPNVPNHQLRSSDRSFLPLEGVPCLSSRVSVIEESLNAPVMTALVSLGLTRDHVPDLPFPTDRNDADIFHAAYTQYRANRQMKQAEIENHHPLSPLRDIYGASGVSASPESSSAELYAQSGMQDDYAGTTFPRGQVDGTTLSLAGTQRQSTTMQKAFRKGQQKQRKKVRDMVRKREQRSDDDQHFVMICGLLGISYKPKNTLVRRILDRVGELVEQRKLDDDLRRQLVTGEADFTAQLDQPSAATDTSSSFPLNEHSALDGSDIGETPRSWPWSSEEWDERHN</sequence>
<dbReference type="AlphaFoldDB" id="A0A9P5JXV1"/>
<feature type="compositionally biased region" description="Polar residues" evidence="1">
    <location>
        <begin position="21"/>
        <end position="31"/>
    </location>
</feature>
<comment type="caution">
    <text evidence="2">The sequence shown here is derived from an EMBL/GenBank/DDBJ whole genome shotgun (WGS) entry which is preliminary data.</text>
</comment>
<proteinExistence type="predicted"/>